<keyword evidence="5" id="KW-1185">Reference proteome</keyword>
<gene>
    <name evidence="4" type="ORF">D5018_04195</name>
</gene>
<feature type="repeat" description="ANK" evidence="3">
    <location>
        <begin position="555"/>
        <end position="587"/>
    </location>
</feature>
<feature type="repeat" description="ANK" evidence="3">
    <location>
        <begin position="154"/>
        <end position="186"/>
    </location>
</feature>
<dbReference type="RefSeq" id="WP_121837748.1">
    <property type="nucleotide sequence ID" value="NZ_ML014758.1"/>
</dbReference>
<dbReference type="EMBL" id="QZEI01000009">
    <property type="protein sequence ID" value="RLV61048.1"/>
    <property type="molecule type" value="Genomic_DNA"/>
</dbReference>
<evidence type="ECO:0000313" key="5">
    <source>
        <dbReference type="Proteomes" id="UP000281474"/>
    </source>
</evidence>
<evidence type="ECO:0000256" key="2">
    <source>
        <dbReference type="ARBA" id="ARBA00023043"/>
    </source>
</evidence>
<feature type="repeat" description="ANK" evidence="3">
    <location>
        <begin position="488"/>
        <end position="520"/>
    </location>
</feature>
<organism evidence="4 5">
    <name type="scientific">Parashewanella curva</name>
    <dbReference type="NCBI Taxonomy" id="2338552"/>
    <lineage>
        <taxon>Bacteria</taxon>
        <taxon>Pseudomonadati</taxon>
        <taxon>Pseudomonadota</taxon>
        <taxon>Gammaproteobacteria</taxon>
        <taxon>Alteromonadales</taxon>
        <taxon>Shewanellaceae</taxon>
        <taxon>Parashewanella</taxon>
    </lineage>
</organism>
<proteinExistence type="predicted"/>
<dbReference type="InterPro" id="IPR002110">
    <property type="entry name" value="Ankyrin_rpt"/>
</dbReference>
<feature type="repeat" description="ANK" evidence="3">
    <location>
        <begin position="588"/>
        <end position="614"/>
    </location>
</feature>
<feature type="repeat" description="ANK" evidence="3">
    <location>
        <begin position="288"/>
        <end position="320"/>
    </location>
</feature>
<dbReference type="SMART" id="SM00248">
    <property type="entry name" value="ANK"/>
    <property type="match status" value="14"/>
</dbReference>
<name>A0A3L8Q2C8_9GAMM</name>
<keyword evidence="1" id="KW-0677">Repeat</keyword>
<dbReference type="Pfam" id="PF00023">
    <property type="entry name" value="Ank"/>
    <property type="match status" value="2"/>
</dbReference>
<keyword evidence="2 3" id="KW-0040">ANK repeat</keyword>
<dbReference type="PROSITE" id="PS50297">
    <property type="entry name" value="ANK_REP_REGION"/>
    <property type="match status" value="10"/>
</dbReference>
<dbReference type="GO" id="GO:0003723">
    <property type="term" value="F:RNA binding"/>
    <property type="evidence" value="ECO:0007669"/>
    <property type="project" value="TreeGrafter"/>
</dbReference>
<dbReference type="Pfam" id="PF12796">
    <property type="entry name" value="Ank_2"/>
    <property type="match status" value="4"/>
</dbReference>
<sequence length="614" mass="66704">MSLGSRFTTSDTSPFAATPLTTNLISRVAELNETSEALTIGDTDFTVKQGKSGKFKVYMQGLHHNDIQTKSETPSASQRLKLRWIRHSPTYASNTVLTRHNKDPLIAARVKLKELENKLNSNHQALINSCRHGQLHSVQRLITQGVNLNITDQYGGSPLYYALQQGHIELANTLMEHGARLTADEQKQGVEQAFFDAIEANRLSSIQAFVRAGANVNAKNNLGNTPLGYAVCCQRPQIVRLLLANGAEVNARNNQTTTPLKYAVNKGDLKIVRLLLRSGANPNIRNQNGVSPLASASRHGHFEIMQLLLKAKADPNTQDASGKSPLYYAIQSNNIPALELLTSNGAFCSSHREQQAIAPHFIKAIKNYKSDLVEMCIKVGVDVNGVRNQEETPLIIAAGLGSSDVVKQLLDAGAVVDKQDKRGFTALQIAAKNGQLDIVKQLLLAKANTDIQTKDGWSALHYAAQNGHYPIVMKLVHSGAEVDIRSKDGKTLLFIAASNGHIDMVSLLLHNAAAANQSDCHGVTPLMAAAQNGCLATFNRLLGVITVNPNDRDKNGWTILHHAACHGHFDIVTEALKIVSTKNLKDTHGLTPLDLAKANGHTEIVTLLAEKLKD</sequence>
<feature type="repeat" description="ANK" evidence="3">
    <location>
        <begin position="422"/>
        <end position="454"/>
    </location>
</feature>
<dbReference type="InterPro" id="IPR036770">
    <property type="entry name" value="Ankyrin_rpt-contain_sf"/>
</dbReference>
<dbReference type="Proteomes" id="UP000281474">
    <property type="component" value="Unassembled WGS sequence"/>
</dbReference>
<evidence type="ECO:0000256" key="1">
    <source>
        <dbReference type="ARBA" id="ARBA00022737"/>
    </source>
</evidence>
<dbReference type="GO" id="GO:0006396">
    <property type="term" value="P:RNA processing"/>
    <property type="evidence" value="ECO:0007669"/>
    <property type="project" value="TreeGrafter"/>
</dbReference>
<dbReference type="PROSITE" id="PS50088">
    <property type="entry name" value="ANK_REPEAT"/>
    <property type="match status" value="11"/>
</dbReference>
<comment type="caution">
    <text evidence="4">The sequence shown here is derived from an EMBL/GenBank/DDBJ whole genome shotgun (WGS) entry which is preliminary data.</text>
</comment>
<evidence type="ECO:0000256" key="3">
    <source>
        <dbReference type="PROSITE-ProRule" id="PRU00023"/>
    </source>
</evidence>
<protein>
    <submittedName>
        <fullName evidence="4">Ankyrin repeat domain-containing protein</fullName>
    </submittedName>
</protein>
<dbReference type="PRINTS" id="PR01415">
    <property type="entry name" value="ANKYRIN"/>
</dbReference>
<accession>A0A3L8Q2C8</accession>
<feature type="repeat" description="ANK" evidence="3">
    <location>
        <begin position="222"/>
        <end position="254"/>
    </location>
</feature>
<dbReference type="AlphaFoldDB" id="A0A3L8Q2C8"/>
<dbReference type="Gene3D" id="1.25.40.20">
    <property type="entry name" value="Ankyrin repeat-containing domain"/>
    <property type="match status" value="5"/>
</dbReference>
<dbReference type="PANTHER" id="PTHR24141">
    <property type="entry name" value="2-5A-DEPENDENT RIBONUCLEASE"/>
    <property type="match status" value="1"/>
</dbReference>
<dbReference type="GO" id="GO:0004540">
    <property type="term" value="F:RNA nuclease activity"/>
    <property type="evidence" value="ECO:0007669"/>
    <property type="project" value="TreeGrafter"/>
</dbReference>
<evidence type="ECO:0000313" key="4">
    <source>
        <dbReference type="EMBL" id="RLV61048.1"/>
    </source>
</evidence>
<feature type="repeat" description="ANK" evidence="3">
    <location>
        <begin position="455"/>
        <end position="487"/>
    </location>
</feature>
<dbReference type="SUPFAM" id="SSF48403">
    <property type="entry name" value="Ankyrin repeat"/>
    <property type="match status" value="2"/>
</dbReference>
<feature type="repeat" description="ANK" evidence="3">
    <location>
        <begin position="255"/>
        <end position="287"/>
    </location>
</feature>
<dbReference type="PANTHER" id="PTHR24141:SF1">
    <property type="entry name" value="2-5A-DEPENDENT RIBONUCLEASE"/>
    <property type="match status" value="1"/>
</dbReference>
<feature type="repeat" description="ANK" evidence="3">
    <location>
        <begin position="389"/>
        <end position="421"/>
    </location>
</feature>
<reference evidence="4 5" key="1">
    <citation type="submission" date="2018-09" db="EMBL/GenBank/DDBJ databases">
        <title>Phylogeny of the Shewanellaceae, and recommendation for two new genera, Pseudoshewanella and Parashewanella.</title>
        <authorList>
            <person name="Wang G."/>
        </authorList>
    </citation>
    <scope>NUCLEOTIDE SEQUENCE [LARGE SCALE GENOMIC DNA]</scope>
    <source>
        <strain evidence="4 5">C51</strain>
    </source>
</reference>
<dbReference type="OrthoDB" id="307920at2"/>
<feature type="repeat" description="ANK" evidence="3">
    <location>
        <begin position="321"/>
        <end position="346"/>
    </location>
</feature>